<organism evidence="1 2">
    <name type="scientific">Povalibacter uvarum</name>
    <dbReference type="NCBI Taxonomy" id="732238"/>
    <lineage>
        <taxon>Bacteria</taxon>
        <taxon>Pseudomonadati</taxon>
        <taxon>Pseudomonadota</taxon>
        <taxon>Gammaproteobacteria</taxon>
        <taxon>Steroidobacterales</taxon>
        <taxon>Steroidobacteraceae</taxon>
        <taxon>Povalibacter</taxon>
    </lineage>
</organism>
<keyword evidence="2" id="KW-1185">Reference proteome</keyword>
<dbReference type="AlphaFoldDB" id="A0A841HNA6"/>
<dbReference type="EMBL" id="JACHHZ010000003">
    <property type="protein sequence ID" value="MBB6093829.1"/>
    <property type="molecule type" value="Genomic_DNA"/>
</dbReference>
<dbReference type="Proteomes" id="UP000588068">
    <property type="component" value="Unassembled WGS sequence"/>
</dbReference>
<reference evidence="1 2" key="1">
    <citation type="submission" date="2020-08" db="EMBL/GenBank/DDBJ databases">
        <title>Genomic Encyclopedia of Type Strains, Phase IV (KMG-IV): sequencing the most valuable type-strain genomes for metagenomic binning, comparative biology and taxonomic classification.</title>
        <authorList>
            <person name="Goeker M."/>
        </authorList>
    </citation>
    <scope>NUCLEOTIDE SEQUENCE [LARGE SCALE GENOMIC DNA]</scope>
    <source>
        <strain evidence="1 2">DSM 26723</strain>
    </source>
</reference>
<name>A0A841HNA6_9GAMM</name>
<comment type="caution">
    <text evidence="1">The sequence shown here is derived from an EMBL/GenBank/DDBJ whole genome shotgun (WGS) entry which is preliminary data.</text>
</comment>
<proteinExistence type="predicted"/>
<accession>A0A841HNA6</accession>
<protein>
    <submittedName>
        <fullName evidence="1">Uncharacterized protein</fullName>
    </submittedName>
</protein>
<dbReference type="RefSeq" id="WP_184332566.1">
    <property type="nucleotide sequence ID" value="NZ_JACHHZ010000003.1"/>
</dbReference>
<sequence>MQKIIRSNSLTKRLSLIDEEEEISSSPSYFEWRERTARPAAPPVIREPRPRSLIRLFRRIARKD</sequence>
<evidence type="ECO:0000313" key="2">
    <source>
        <dbReference type="Proteomes" id="UP000588068"/>
    </source>
</evidence>
<gene>
    <name evidence="1" type="ORF">HNQ60_002710</name>
</gene>
<evidence type="ECO:0000313" key="1">
    <source>
        <dbReference type="EMBL" id="MBB6093829.1"/>
    </source>
</evidence>